<sequence length="171" mass="19130">MGHKCKTSKQLYLLELEEVDETDNVMDKTEVEVHEEKKRNLELSQPAEHMEISIHALNGSLGFTTLRVTGYHAKKGLHILIDTGSSHNFIDPDLVQQLGCAELSFQHTFYCYPWDLVVKHGLRSTGNQLQTLGAGKLAKHSGNQSQLCMIQVMPMGSEQMRGHSIDPDESA</sequence>
<dbReference type="EMBL" id="AYRZ02000003">
    <property type="protein sequence ID" value="PHT87022.1"/>
    <property type="molecule type" value="Genomic_DNA"/>
</dbReference>
<reference evidence="1 2" key="2">
    <citation type="journal article" date="2017" name="Genome Biol.">
        <title>New reference genome sequences of hot pepper reveal the massive evolution of plant disease-resistance genes by retroduplication.</title>
        <authorList>
            <person name="Kim S."/>
            <person name="Park J."/>
            <person name="Yeom S.I."/>
            <person name="Kim Y.M."/>
            <person name="Seo E."/>
            <person name="Kim K.T."/>
            <person name="Kim M.S."/>
            <person name="Lee J.M."/>
            <person name="Cheong K."/>
            <person name="Shin H.S."/>
            <person name="Kim S.B."/>
            <person name="Han K."/>
            <person name="Lee J."/>
            <person name="Park M."/>
            <person name="Lee H.A."/>
            <person name="Lee H.Y."/>
            <person name="Lee Y."/>
            <person name="Oh S."/>
            <person name="Lee J.H."/>
            <person name="Choi E."/>
            <person name="Choi E."/>
            <person name="Lee S.E."/>
            <person name="Jeon J."/>
            <person name="Kim H."/>
            <person name="Choi G."/>
            <person name="Song H."/>
            <person name="Lee J."/>
            <person name="Lee S.C."/>
            <person name="Kwon J.K."/>
            <person name="Lee H.Y."/>
            <person name="Koo N."/>
            <person name="Hong Y."/>
            <person name="Kim R.W."/>
            <person name="Kang W.H."/>
            <person name="Huh J.H."/>
            <person name="Kang B.C."/>
            <person name="Yang T.J."/>
            <person name="Lee Y.H."/>
            <person name="Bennetzen J.L."/>
            <person name="Choi D."/>
        </authorList>
    </citation>
    <scope>NUCLEOTIDE SEQUENCE [LARGE SCALE GENOMIC DNA]</scope>
    <source>
        <strain evidence="2">cv. CM334</strain>
    </source>
</reference>
<dbReference type="Gene3D" id="2.40.70.10">
    <property type="entry name" value="Acid Proteases"/>
    <property type="match status" value="1"/>
</dbReference>
<evidence type="ECO:0000313" key="2">
    <source>
        <dbReference type="Proteomes" id="UP000222542"/>
    </source>
</evidence>
<dbReference type="InterPro" id="IPR021109">
    <property type="entry name" value="Peptidase_aspartic_dom_sf"/>
</dbReference>
<dbReference type="AlphaFoldDB" id="A0A2G2ZYF4"/>
<reference evidence="1 2" key="1">
    <citation type="journal article" date="2014" name="Nat. Genet.">
        <title>Genome sequence of the hot pepper provides insights into the evolution of pungency in Capsicum species.</title>
        <authorList>
            <person name="Kim S."/>
            <person name="Park M."/>
            <person name="Yeom S.I."/>
            <person name="Kim Y.M."/>
            <person name="Lee J.M."/>
            <person name="Lee H.A."/>
            <person name="Seo E."/>
            <person name="Choi J."/>
            <person name="Cheong K."/>
            <person name="Kim K.T."/>
            <person name="Jung K."/>
            <person name="Lee G.W."/>
            <person name="Oh S.K."/>
            <person name="Bae C."/>
            <person name="Kim S.B."/>
            <person name="Lee H.Y."/>
            <person name="Kim S.Y."/>
            <person name="Kim M.S."/>
            <person name="Kang B.C."/>
            <person name="Jo Y.D."/>
            <person name="Yang H.B."/>
            <person name="Jeong H.J."/>
            <person name="Kang W.H."/>
            <person name="Kwon J.K."/>
            <person name="Shin C."/>
            <person name="Lim J.Y."/>
            <person name="Park J.H."/>
            <person name="Huh J.H."/>
            <person name="Kim J.S."/>
            <person name="Kim B.D."/>
            <person name="Cohen O."/>
            <person name="Paran I."/>
            <person name="Suh M.C."/>
            <person name="Lee S.B."/>
            <person name="Kim Y.K."/>
            <person name="Shin Y."/>
            <person name="Noh S.J."/>
            <person name="Park J."/>
            <person name="Seo Y.S."/>
            <person name="Kwon S.Y."/>
            <person name="Kim H.A."/>
            <person name="Park J.M."/>
            <person name="Kim H.J."/>
            <person name="Choi S.B."/>
            <person name="Bosland P.W."/>
            <person name="Reeves G."/>
            <person name="Jo S.H."/>
            <person name="Lee B.W."/>
            <person name="Cho H.T."/>
            <person name="Choi H.S."/>
            <person name="Lee M.S."/>
            <person name="Yu Y."/>
            <person name="Do Choi Y."/>
            <person name="Park B.S."/>
            <person name="van Deynze A."/>
            <person name="Ashrafi H."/>
            <person name="Hill T."/>
            <person name="Kim W.T."/>
            <person name="Pai H.S."/>
            <person name="Ahn H.K."/>
            <person name="Yeam I."/>
            <person name="Giovannoni J.J."/>
            <person name="Rose J.K."/>
            <person name="Sorensen I."/>
            <person name="Lee S.J."/>
            <person name="Kim R.W."/>
            <person name="Choi I.Y."/>
            <person name="Choi B.S."/>
            <person name="Lim J.S."/>
            <person name="Lee Y.H."/>
            <person name="Choi D."/>
        </authorList>
    </citation>
    <scope>NUCLEOTIDE SEQUENCE [LARGE SCALE GENOMIC DNA]</scope>
    <source>
        <strain evidence="2">cv. CM334</strain>
    </source>
</reference>
<dbReference type="GO" id="GO:0006508">
    <property type="term" value="P:proteolysis"/>
    <property type="evidence" value="ECO:0007669"/>
    <property type="project" value="InterPro"/>
</dbReference>
<comment type="caution">
    <text evidence="1">The sequence shown here is derived from an EMBL/GenBank/DDBJ whole genome shotgun (WGS) entry which is preliminary data.</text>
</comment>
<accession>A0A2G2ZYF4</accession>
<dbReference type="PROSITE" id="PS00141">
    <property type="entry name" value="ASP_PROTEASE"/>
    <property type="match status" value="1"/>
</dbReference>
<keyword evidence="2" id="KW-1185">Reference proteome</keyword>
<name>A0A2G2ZYF4_CAPAN</name>
<evidence type="ECO:0000313" key="1">
    <source>
        <dbReference type="EMBL" id="PHT87022.1"/>
    </source>
</evidence>
<dbReference type="GO" id="GO:0004190">
    <property type="term" value="F:aspartic-type endopeptidase activity"/>
    <property type="evidence" value="ECO:0007669"/>
    <property type="project" value="InterPro"/>
</dbReference>
<proteinExistence type="predicted"/>
<dbReference type="Gramene" id="PHT87022">
    <property type="protein sequence ID" value="PHT87022"/>
    <property type="gene ID" value="T459_09128"/>
</dbReference>
<organism evidence="1 2">
    <name type="scientific">Capsicum annuum</name>
    <name type="common">Capsicum pepper</name>
    <dbReference type="NCBI Taxonomy" id="4072"/>
    <lineage>
        <taxon>Eukaryota</taxon>
        <taxon>Viridiplantae</taxon>
        <taxon>Streptophyta</taxon>
        <taxon>Embryophyta</taxon>
        <taxon>Tracheophyta</taxon>
        <taxon>Spermatophyta</taxon>
        <taxon>Magnoliopsida</taxon>
        <taxon>eudicotyledons</taxon>
        <taxon>Gunneridae</taxon>
        <taxon>Pentapetalae</taxon>
        <taxon>asterids</taxon>
        <taxon>lamiids</taxon>
        <taxon>Solanales</taxon>
        <taxon>Solanaceae</taxon>
        <taxon>Solanoideae</taxon>
        <taxon>Capsiceae</taxon>
        <taxon>Capsicum</taxon>
    </lineage>
</organism>
<gene>
    <name evidence="1" type="ORF">T459_09128</name>
</gene>
<dbReference type="CDD" id="cd00303">
    <property type="entry name" value="retropepsin_like"/>
    <property type="match status" value="1"/>
</dbReference>
<dbReference type="InterPro" id="IPR001969">
    <property type="entry name" value="Aspartic_peptidase_AS"/>
</dbReference>
<protein>
    <submittedName>
        <fullName evidence="1">Uncharacterized protein</fullName>
    </submittedName>
</protein>
<dbReference type="Proteomes" id="UP000222542">
    <property type="component" value="Unassembled WGS sequence"/>
</dbReference>